<sequence>MLDILLSGTLSLGHNSVTGIQAGLRLVNGGACGKRYGTFMGEGKVFAGKADVFRVMGIDWWLNIYRGLLPYPSILAKRFPDFSAHILHRFTSEFHLVMLKLFQEFLDHILPRPQAFFTKAEVPLECEPGEAEMEMCEKKLLISSPLPHDPPNPNPLGVLQAFHSIPQISTQGFFLLPLICLVHP</sequence>
<keyword evidence="2" id="KW-1185">Reference proteome</keyword>
<dbReference type="Proteomes" id="UP000634136">
    <property type="component" value="Unassembled WGS sequence"/>
</dbReference>
<proteinExistence type="predicted"/>
<reference evidence="1" key="1">
    <citation type="submission" date="2020-09" db="EMBL/GenBank/DDBJ databases">
        <title>Genome-Enabled Discovery of Anthraquinone Biosynthesis in Senna tora.</title>
        <authorList>
            <person name="Kang S.-H."/>
            <person name="Pandey R.P."/>
            <person name="Lee C.-M."/>
            <person name="Sim J.-S."/>
            <person name="Jeong J.-T."/>
            <person name="Choi B.-S."/>
            <person name="Jung M."/>
            <person name="Ginzburg D."/>
            <person name="Zhao K."/>
            <person name="Won S.Y."/>
            <person name="Oh T.-J."/>
            <person name="Yu Y."/>
            <person name="Kim N.-H."/>
            <person name="Lee O.R."/>
            <person name="Lee T.-H."/>
            <person name="Bashyal P."/>
            <person name="Kim T.-S."/>
            <person name="Lee W.-H."/>
            <person name="Kawkins C."/>
            <person name="Kim C.-K."/>
            <person name="Kim J.S."/>
            <person name="Ahn B.O."/>
            <person name="Rhee S.Y."/>
            <person name="Sohng J.K."/>
        </authorList>
    </citation>
    <scope>NUCLEOTIDE SEQUENCE</scope>
    <source>
        <tissue evidence="1">Leaf</tissue>
    </source>
</reference>
<dbReference type="EMBL" id="JAAIUW010000008">
    <property type="protein sequence ID" value="KAF7821300.1"/>
    <property type="molecule type" value="Genomic_DNA"/>
</dbReference>
<gene>
    <name evidence="1" type="ORF">G2W53_026755</name>
</gene>
<organism evidence="1 2">
    <name type="scientific">Senna tora</name>
    <dbReference type="NCBI Taxonomy" id="362788"/>
    <lineage>
        <taxon>Eukaryota</taxon>
        <taxon>Viridiplantae</taxon>
        <taxon>Streptophyta</taxon>
        <taxon>Embryophyta</taxon>
        <taxon>Tracheophyta</taxon>
        <taxon>Spermatophyta</taxon>
        <taxon>Magnoliopsida</taxon>
        <taxon>eudicotyledons</taxon>
        <taxon>Gunneridae</taxon>
        <taxon>Pentapetalae</taxon>
        <taxon>rosids</taxon>
        <taxon>fabids</taxon>
        <taxon>Fabales</taxon>
        <taxon>Fabaceae</taxon>
        <taxon>Caesalpinioideae</taxon>
        <taxon>Cassia clade</taxon>
        <taxon>Senna</taxon>
    </lineage>
</organism>
<name>A0A834WFD5_9FABA</name>
<comment type="caution">
    <text evidence="1">The sequence shown here is derived from an EMBL/GenBank/DDBJ whole genome shotgun (WGS) entry which is preliminary data.</text>
</comment>
<accession>A0A834WFD5</accession>
<protein>
    <submittedName>
        <fullName evidence="1">Uncharacterized protein</fullName>
    </submittedName>
</protein>
<evidence type="ECO:0000313" key="2">
    <source>
        <dbReference type="Proteomes" id="UP000634136"/>
    </source>
</evidence>
<evidence type="ECO:0000313" key="1">
    <source>
        <dbReference type="EMBL" id="KAF7821300.1"/>
    </source>
</evidence>
<dbReference type="AlphaFoldDB" id="A0A834WFD5"/>